<dbReference type="Gene3D" id="3.40.710.10">
    <property type="entry name" value="DD-peptidase/beta-lactamase superfamily"/>
    <property type="match status" value="1"/>
</dbReference>
<dbReference type="GO" id="GO:0016787">
    <property type="term" value="F:hydrolase activity"/>
    <property type="evidence" value="ECO:0007669"/>
    <property type="project" value="UniProtKB-KW"/>
</dbReference>
<feature type="domain" description="Beta-lactamase-related" evidence="2">
    <location>
        <begin position="253"/>
        <end position="528"/>
    </location>
</feature>
<evidence type="ECO:0000313" key="4">
    <source>
        <dbReference type="Proteomes" id="UP000321533"/>
    </source>
</evidence>
<evidence type="ECO:0000259" key="2">
    <source>
        <dbReference type="Pfam" id="PF00144"/>
    </source>
</evidence>
<dbReference type="InterPro" id="IPR012338">
    <property type="entry name" value="Beta-lactam/transpept-like"/>
</dbReference>
<dbReference type="OrthoDB" id="1185352at2"/>
<keyword evidence="3" id="KW-0378">Hydrolase</keyword>
<evidence type="ECO:0000313" key="3">
    <source>
        <dbReference type="EMBL" id="QEC66356.1"/>
    </source>
</evidence>
<dbReference type="EMBL" id="CP042435">
    <property type="protein sequence ID" value="QEC66356.1"/>
    <property type="molecule type" value="Genomic_DNA"/>
</dbReference>
<dbReference type="InterPro" id="IPR050789">
    <property type="entry name" value="Diverse_Enzym_Activities"/>
</dbReference>
<proteinExistence type="predicted"/>
<keyword evidence="4" id="KW-1185">Reference proteome</keyword>
<feature type="signal peptide" evidence="1">
    <location>
        <begin position="1"/>
        <end position="20"/>
    </location>
</feature>
<keyword evidence="1" id="KW-0732">Signal</keyword>
<evidence type="ECO:0000256" key="1">
    <source>
        <dbReference type="SAM" id="SignalP"/>
    </source>
</evidence>
<dbReference type="Pfam" id="PF00144">
    <property type="entry name" value="Beta-lactamase"/>
    <property type="match status" value="1"/>
</dbReference>
<dbReference type="RefSeq" id="WP_147188156.1">
    <property type="nucleotide sequence ID" value="NZ_CP042435.1"/>
</dbReference>
<name>A0A5B8V6T0_9BACT</name>
<dbReference type="InterPro" id="IPR001466">
    <property type="entry name" value="Beta-lactam-related"/>
</dbReference>
<dbReference type="SUPFAM" id="SSF56601">
    <property type="entry name" value="beta-lactamase/transpeptidase-like"/>
    <property type="match status" value="1"/>
</dbReference>
<dbReference type="PANTHER" id="PTHR43283">
    <property type="entry name" value="BETA-LACTAMASE-RELATED"/>
    <property type="match status" value="1"/>
</dbReference>
<dbReference type="Proteomes" id="UP000321533">
    <property type="component" value="Chromosome"/>
</dbReference>
<feature type="chain" id="PRO_5022726089" evidence="1">
    <location>
        <begin position="21"/>
        <end position="551"/>
    </location>
</feature>
<sequence length="551" mass="62458">MKHLLLISCLLILNAAYIYAQTENIVKTEGITSELHRNNIGKIYFTSNEIAFPDLKSSDFLSTYKLTNKSNLFFIAFMGNSITNYLHQLNPGLSADSLVKSGNYQFTLLIDNQLIYQSNLYPGAPYARIQDSATVINKPLINNENGNGLWSESFWNRFMHFGGDSALTEGRHLLRMEIKPYLKAGDIKVGELIAAGNLNLIVERKPVINIANITLSPVKPYNGFKVSKEIFNTNKIKELKGNVEEGVFKKISSIVVIKNGKLLIEEYFNGETRYTLHDPRSVGKSFASTLTGIAIHENYLHTENQRLNEFYNLHAFENYSLQKENVTLKDLLTMSSAFDGNDEDENSPGNEENMYPTDDWVKFALGLPAKKDSLNNNWHYFTAGVILLGDILNKTVPGGLEKYADEKLFKPLGILNYKWQYTPQHVPNTAGGIQMNALDFAKYGQLYKNGGKWNGEQLISKEWVLKTFTKQKQITDRNNEFYSYLFWNKTFKANNKSYEAYYCAGNGGNYIIVFINQPLVIVITATAYGQSYAHPQINKILSDYILPAIIK</sequence>
<dbReference type="PANTHER" id="PTHR43283:SF7">
    <property type="entry name" value="BETA-LACTAMASE-RELATED DOMAIN-CONTAINING PROTEIN"/>
    <property type="match status" value="1"/>
</dbReference>
<gene>
    <name evidence="3" type="ORF">FRZ67_03200</name>
</gene>
<protein>
    <submittedName>
        <fullName evidence="3">Serine hydrolase</fullName>
    </submittedName>
</protein>
<organism evidence="3 4">
    <name type="scientific">Panacibacter ginsenosidivorans</name>
    <dbReference type="NCBI Taxonomy" id="1813871"/>
    <lineage>
        <taxon>Bacteria</taxon>
        <taxon>Pseudomonadati</taxon>
        <taxon>Bacteroidota</taxon>
        <taxon>Chitinophagia</taxon>
        <taxon>Chitinophagales</taxon>
        <taxon>Chitinophagaceae</taxon>
        <taxon>Panacibacter</taxon>
    </lineage>
</organism>
<dbReference type="KEGG" id="pgin:FRZ67_03200"/>
<dbReference type="AlphaFoldDB" id="A0A5B8V6T0"/>
<accession>A0A5B8V6T0</accession>
<reference evidence="3 4" key="1">
    <citation type="journal article" date="2016" name="Int. J. Syst. Evol. Microbiol.">
        <title>Panacibacter ginsenosidivorans gen. nov., sp. nov., with ginsenoside converting activity isolated from soil of a ginseng field.</title>
        <authorList>
            <person name="Siddiqi M.Z."/>
            <person name="Muhammad Shafi S."/>
            <person name="Choi K.D."/>
            <person name="Im W.T."/>
        </authorList>
    </citation>
    <scope>NUCLEOTIDE SEQUENCE [LARGE SCALE GENOMIC DNA]</scope>
    <source>
        <strain evidence="3 4">Gsoil1550</strain>
    </source>
</reference>